<keyword evidence="3" id="KW-1185">Reference proteome</keyword>
<dbReference type="PANTHER" id="PTHR34107">
    <property type="entry name" value="SLL0198 PROTEIN-RELATED"/>
    <property type="match status" value="1"/>
</dbReference>
<keyword evidence="2" id="KW-0540">Nuclease</keyword>
<protein>
    <submittedName>
        <fullName evidence="2">Uma2 family endonuclease</fullName>
    </submittedName>
</protein>
<dbReference type="Proteomes" id="UP000502706">
    <property type="component" value="Chromosome"/>
</dbReference>
<dbReference type="InterPro" id="IPR008538">
    <property type="entry name" value="Uma2"/>
</dbReference>
<gene>
    <name evidence="2" type="ORF">GBA65_09580</name>
</gene>
<proteinExistence type="predicted"/>
<dbReference type="InterPro" id="IPR012296">
    <property type="entry name" value="Nuclease_put_TT1808"/>
</dbReference>
<dbReference type="AlphaFoldDB" id="A0A6G8PWZ4"/>
<dbReference type="EMBL" id="CP045121">
    <property type="protein sequence ID" value="QIN78732.1"/>
    <property type="molecule type" value="Genomic_DNA"/>
</dbReference>
<accession>A0A6G8PWZ4</accession>
<evidence type="ECO:0000313" key="3">
    <source>
        <dbReference type="Proteomes" id="UP000502706"/>
    </source>
</evidence>
<feature type="domain" description="Putative restriction endonuclease" evidence="1">
    <location>
        <begin position="11"/>
        <end position="179"/>
    </location>
</feature>
<dbReference type="Gene3D" id="3.90.1570.10">
    <property type="entry name" value="tt1808, chain A"/>
    <property type="match status" value="1"/>
</dbReference>
<dbReference type="Pfam" id="PF05685">
    <property type="entry name" value="Uma2"/>
    <property type="match status" value="1"/>
</dbReference>
<keyword evidence="2" id="KW-0378">Hydrolase</keyword>
<dbReference type="GO" id="GO:0004519">
    <property type="term" value="F:endonuclease activity"/>
    <property type="evidence" value="ECO:0007669"/>
    <property type="project" value="UniProtKB-KW"/>
</dbReference>
<keyword evidence="2" id="KW-0255">Endonuclease</keyword>
<dbReference type="PANTHER" id="PTHR34107:SF1">
    <property type="entry name" value="SLL0198 PROTEIN"/>
    <property type="match status" value="1"/>
</dbReference>
<reference evidence="2 3" key="1">
    <citation type="submission" date="2019-10" db="EMBL/GenBank/DDBJ databases">
        <title>Rubrobacter sp nov SCSIO 52915 isolated from a deep-sea sediment in the South China Sea.</title>
        <authorList>
            <person name="Chen R.W."/>
        </authorList>
    </citation>
    <scope>NUCLEOTIDE SEQUENCE [LARGE SCALE GENOMIC DNA]</scope>
    <source>
        <strain evidence="2 3">SCSIO 52915</strain>
    </source>
</reference>
<sequence>MTVAQRPVTAEELLTMPEDGVRRELVEGEVREMTPAGNVHGRIILNITTPLDRYVRDNGLGLMFAAETGFKIASNPDTVRAPDASFVRRERVEEVGEVEGYWPGAPDLVVEVVSPNDSYAGVEEEVASWLEAGARAVVVVEPRTRTVSVRSSRTEIRVLTEGDVLDVGSVVPGFSMPVADVFG</sequence>
<evidence type="ECO:0000313" key="2">
    <source>
        <dbReference type="EMBL" id="QIN78732.1"/>
    </source>
</evidence>
<dbReference type="SUPFAM" id="SSF52980">
    <property type="entry name" value="Restriction endonuclease-like"/>
    <property type="match status" value="1"/>
</dbReference>
<dbReference type="RefSeq" id="WP_166396404.1">
    <property type="nucleotide sequence ID" value="NZ_CP045121.1"/>
</dbReference>
<dbReference type="InterPro" id="IPR011335">
    <property type="entry name" value="Restrct_endonuc-II-like"/>
</dbReference>
<dbReference type="CDD" id="cd06260">
    <property type="entry name" value="DUF820-like"/>
    <property type="match status" value="1"/>
</dbReference>
<name>A0A6G8PWZ4_9ACTN</name>
<dbReference type="KEGG" id="rmar:GBA65_09580"/>
<evidence type="ECO:0000259" key="1">
    <source>
        <dbReference type="Pfam" id="PF05685"/>
    </source>
</evidence>
<organism evidence="2 3">
    <name type="scientific">Rubrobacter marinus</name>
    <dbReference type="NCBI Taxonomy" id="2653852"/>
    <lineage>
        <taxon>Bacteria</taxon>
        <taxon>Bacillati</taxon>
        <taxon>Actinomycetota</taxon>
        <taxon>Rubrobacteria</taxon>
        <taxon>Rubrobacterales</taxon>
        <taxon>Rubrobacteraceae</taxon>
        <taxon>Rubrobacter</taxon>
    </lineage>
</organism>